<dbReference type="EMBL" id="CP015124">
    <property type="protein sequence ID" value="ANP38525.1"/>
    <property type="molecule type" value="Genomic_DNA"/>
</dbReference>
<dbReference type="RefSeq" id="WP_065273174.1">
    <property type="nucleotide sequence ID" value="NZ_CP015124.1"/>
</dbReference>
<evidence type="ECO:0000313" key="5">
    <source>
        <dbReference type="Proteomes" id="UP001218364"/>
    </source>
</evidence>
<name>A0A1B0ZWL4_9RHOB</name>
<dbReference type="InterPro" id="IPR032710">
    <property type="entry name" value="NTF2-like_dom_sf"/>
</dbReference>
<dbReference type="AlphaFoldDB" id="A0A1B0ZWL4"/>
<feature type="domain" description="SnoaL-like" evidence="1">
    <location>
        <begin position="8"/>
        <end position="82"/>
    </location>
</feature>
<keyword evidence="4" id="KW-1185">Reference proteome</keyword>
<dbReference type="Pfam" id="PF12680">
    <property type="entry name" value="SnoaL_2"/>
    <property type="match status" value="1"/>
</dbReference>
<dbReference type="EMBL" id="JARCJK010000001">
    <property type="protein sequence ID" value="MDE4164206.1"/>
    <property type="molecule type" value="Genomic_DNA"/>
</dbReference>
<dbReference type="Proteomes" id="UP000092565">
    <property type="component" value="Chromosome"/>
</dbReference>
<dbReference type="Proteomes" id="UP001218364">
    <property type="component" value="Unassembled WGS sequence"/>
</dbReference>
<dbReference type="OrthoDB" id="7348037at2"/>
<accession>A0A1B0ZWL4</accession>
<gene>
    <name evidence="2" type="ORF">JL2886_03652</name>
    <name evidence="3" type="ORF">PXK24_00760</name>
</gene>
<protein>
    <submittedName>
        <fullName evidence="3">Nuclear transport factor 2 family protein</fullName>
    </submittedName>
</protein>
<reference evidence="3 5" key="2">
    <citation type="submission" date="2023-02" db="EMBL/GenBank/DDBJ databases">
        <title>Population genomics of bacteria associated with diatom.</title>
        <authorList>
            <person name="Xie J."/>
            <person name="Wang H."/>
        </authorList>
    </citation>
    <scope>NUCLEOTIDE SEQUENCE [LARGE SCALE GENOMIC DNA]</scope>
    <source>
        <strain evidence="3 5">PT47_8</strain>
    </source>
</reference>
<proteinExistence type="predicted"/>
<sequence>MRIHDFMQAYKRVWEAQDSDGFAALFTPDGQYWNTPFQVQTGPDELARYWDRIKLQQDICLTPSVLAETPTGGIGHWNVTYQVASEELFQIWAKSTGTGLPDRQPGDPLPRMELDGTLVADLNEQGLATCVRIFWHSNVSMPTAAKDRD</sequence>
<dbReference type="SUPFAM" id="SSF54427">
    <property type="entry name" value="NTF2-like"/>
    <property type="match status" value="1"/>
</dbReference>
<evidence type="ECO:0000313" key="4">
    <source>
        <dbReference type="Proteomes" id="UP000092565"/>
    </source>
</evidence>
<evidence type="ECO:0000259" key="1">
    <source>
        <dbReference type="Pfam" id="PF12680"/>
    </source>
</evidence>
<organism evidence="2 4">
    <name type="scientific">Phaeobacter gallaeciensis</name>
    <dbReference type="NCBI Taxonomy" id="60890"/>
    <lineage>
        <taxon>Bacteria</taxon>
        <taxon>Pseudomonadati</taxon>
        <taxon>Pseudomonadota</taxon>
        <taxon>Alphaproteobacteria</taxon>
        <taxon>Rhodobacterales</taxon>
        <taxon>Roseobacteraceae</taxon>
        <taxon>Phaeobacter</taxon>
    </lineage>
</organism>
<reference evidence="2 4" key="1">
    <citation type="submission" date="2016-04" db="EMBL/GenBank/DDBJ databases">
        <authorList>
            <person name="Evans L.H."/>
            <person name="Alamgir A."/>
            <person name="Owens N."/>
            <person name="Weber N.D."/>
            <person name="Virtaneva K."/>
            <person name="Barbian K."/>
            <person name="Babar A."/>
            <person name="Rosenke K."/>
        </authorList>
    </citation>
    <scope>NUCLEOTIDE SEQUENCE [LARGE SCALE GENOMIC DNA]</scope>
    <source>
        <strain evidence="2 4">JL2886</strain>
    </source>
</reference>
<evidence type="ECO:0000313" key="3">
    <source>
        <dbReference type="EMBL" id="MDE4164206.1"/>
    </source>
</evidence>
<evidence type="ECO:0000313" key="2">
    <source>
        <dbReference type="EMBL" id="ANP38525.1"/>
    </source>
</evidence>
<dbReference type="InterPro" id="IPR037401">
    <property type="entry name" value="SnoaL-like"/>
</dbReference>
<dbReference type="Gene3D" id="3.10.450.50">
    <property type="match status" value="1"/>
</dbReference>
<dbReference type="PATRIC" id="fig|60890.4.peg.3560"/>